<organism evidence="1 2">
    <name type="scientific">Hoylesella shahii DSM 15611 = JCM 12083</name>
    <dbReference type="NCBI Taxonomy" id="1122991"/>
    <lineage>
        <taxon>Bacteria</taxon>
        <taxon>Pseudomonadati</taxon>
        <taxon>Bacteroidota</taxon>
        <taxon>Bacteroidia</taxon>
        <taxon>Bacteroidales</taxon>
        <taxon>Prevotellaceae</taxon>
        <taxon>Hoylesella</taxon>
    </lineage>
</organism>
<proteinExistence type="predicted"/>
<dbReference type="Proteomes" id="UP000248314">
    <property type="component" value="Unassembled WGS sequence"/>
</dbReference>
<keyword evidence="2" id="KW-1185">Reference proteome</keyword>
<gene>
    <name evidence="1" type="ORF">EJ73_02850</name>
</gene>
<accession>A0A318HP32</accession>
<dbReference type="AlphaFoldDB" id="A0A318HP32"/>
<dbReference type="EMBL" id="QJJX01000076">
    <property type="protein sequence ID" value="PXX15208.1"/>
    <property type="molecule type" value="Genomic_DNA"/>
</dbReference>
<name>A0A318HP32_9BACT</name>
<sequence>MTVSIIICVLLHKLGCIRQFENKISLRSLALTLHKLGCIRQFENKIATANACQNKKELNIAHNIRYTANGHTHYYILG</sequence>
<comment type="caution">
    <text evidence="1">The sequence shown here is derived from an EMBL/GenBank/DDBJ whole genome shotgun (WGS) entry which is preliminary data.</text>
</comment>
<dbReference type="STRING" id="1122991.GCA_000613445_00080"/>
<evidence type="ECO:0000313" key="2">
    <source>
        <dbReference type="Proteomes" id="UP000248314"/>
    </source>
</evidence>
<evidence type="ECO:0000313" key="1">
    <source>
        <dbReference type="EMBL" id="PXX15208.1"/>
    </source>
</evidence>
<reference evidence="1 2" key="1">
    <citation type="submission" date="2018-05" db="EMBL/GenBank/DDBJ databases">
        <title>Genomic Encyclopedia of Type Strains, Phase I: the one thousand microbial genomes (KMG-I) project.</title>
        <authorList>
            <person name="Kyrpides N."/>
        </authorList>
    </citation>
    <scope>NUCLEOTIDE SEQUENCE [LARGE SCALE GENOMIC DNA]</scope>
    <source>
        <strain evidence="1 2">DSM 15611</strain>
    </source>
</reference>
<protein>
    <submittedName>
        <fullName evidence="1">Uncharacterized protein</fullName>
    </submittedName>
</protein>